<reference evidence="8 9" key="1">
    <citation type="submission" date="2019-11" db="EMBL/GenBank/DDBJ databases">
        <authorList>
            <person name="Zhang J."/>
            <person name="Sun C."/>
        </authorList>
    </citation>
    <scope>NUCLEOTIDE SEQUENCE [LARGE SCALE GENOMIC DNA]</scope>
    <source>
        <strain evidence="9">sp2</strain>
    </source>
</reference>
<dbReference type="SUPFAM" id="SSF53807">
    <property type="entry name" value="Helical backbone' metal receptor"/>
    <property type="match status" value="1"/>
</dbReference>
<dbReference type="PRINTS" id="PR00690">
    <property type="entry name" value="ADHESNFAMILY"/>
</dbReference>
<dbReference type="GO" id="GO:0030313">
    <property type="term" value="C:cell envelope"/>
    <property type="evidence" value="ECO:0007669"/>
    <property type="project" value="UniProtKB-SubCell"/>
</dbReference>
<dbReference type="PANTHER" id="PTHR42953:SF1">
    <property type="entry name" value="METAL-BINDING PROTEIN HI_0362-RELATED"/>
    <property type="match status" value="1"/>
</dbReference>
<keyword evidence="5" id="KW-0732">Signal</keyword>
<feature type="transmembrane region" description="Helical" evidence="7">
    <location>
        <begin position="23"/>
        <end position="44"/>
    </location>
</feature>
<evidence type="ECO:0000313" key="9">
    <source>
        <dbReference type="Proteomes" id="UP000427716"/>
    </source>
</evidence>
<dbReference type="KEGG" id="ghl:GM160_08690"/>
<dbReference type="InterPro" id="IPR050492">
    <property type="entry name" value="Bact_metal-bind_prot9"/>
</dbReference>
<dbReference type="InterPro" id="IPR006127">
    <property type="entry name" value="ZnuA-like"/>
</dbReference>
<evidence type="ECO:0000256" key="2">
    <source>
        <dbReference type="ARBA" id="ARBA00011028"/>
    </source>
</evidence>
<evidence type="ECO:0000256" key="5">
    <source>
        <dbReference type="ARBA" id="ARBA00022729"/>
    </source>
</evidence>
<evidence type="ECO:0000256" key="3">
    <source>
        <dbReference type="ARBA" id="ARBA00022448"/>
    </source>
</evidence>
<dbReference type="PANTHER" id="PTHR42953">
    <property type="entry name" value="HIGH-AFFINITY ZINC UPTAKE SYSTEM PROTEIN ZNUA-RELATED"/>
    <property type="match status" value="1"/>
</dbReference>
<dbReference type="AlphaFoldDB" id="A0A6I6D4N5"/>
<accession>A0A6I6D4N5</accession>
<gene>
    <name evidence="8" type="ORF">GM160_08690</name>
</gene>
<dbReference type="Pfam" id="PF01297">
    <property type="entry name" value="ZnuA"/>
    <property type="match status" value="1"/>
</dbReference>
<keyword evidence="7" id="KW-1133">Transmembrane helix</keyword>
<keyword evidence="7" id="KW-0472">Membrane</keyword>
<protein>
    <submittedName>
        <fullName evidence="8">Manganese transporter</fullName>
    </submittedName>
</protein>
<evidence type="ECO:0000256" key="1">
    <source>
        <dbReference type="ARBA" id="ARBA00004196"/>
    </source>
</evidence>
<keyword evidence="4" id="KW-0479">Metal-binding</keyword>
<dbReference type="EMBL" id="CP046415">
    <property type="protein sequence ID" value="QGT78963.1"/>
    <property type="molecule type" value="Genomic_DNA"/>
</dbReference>
<evidence type="ECO:0000313" key="8">
    <source>
        <dbReference type="EMBL" id="QGT78963.1"/>
    </source>
</evidence>
<dbReference type="GO" id="GO:0046872">
    <property type="term" value="F:metal ion binding"/>
    <property type="evidence" value="ECO:0007669"/>
    <property type="project" value="UniProtKB-KW"/>
</dbReference>
<dbReference type="GO" id="GO:0007155">
    <property type="term" value="P:cell adhesion"/>
    <property type="evidence" value="ECO:0007669"/>
    <property type="project" value="InterPro"/>
</dbReference>
<evidence type="ECO:0000256" key="4">
    <source>
        <dbReference type="ARBA" id="ARBA00022723"/>
    </source>
</evidence>
<comment type="similarity">
    <text evidence="2 6">Belongs to the bacterial solute-binding protein 9 family.</text>
</comment>
<keyword evidence="9" id="KW-1185">Reference proteome</keyword>
<evidence type="ECO:0000256" key="6">
    <source>
        <dbReference type="RuleBase" id="RU003512"/>
    </source>
</evidence>
<dbReference type="Gene3D" id="3.40.50.1980">
    <property type="entry name" value="Nitrogenase molybdenum iron protein domain"/>
    <property type="match status" value="2"/>
</dbReference>
<name>A0A6I6D4N5_9GAMM</name>
<dbReference type="InterPro" id="IPR006129">
    <property type="entry name" value="AdhesinB"/>
</dbReference>
<evidence type="ECO:0000256" key="7">
    <source>
        <dbReference type="SAM" id="Phobius"/>
    </source>
</evidence>
<proteinExistence type="inferred from homology"/>
<dbReference type="GO" id="GO:0030001">
    <property type="term" value="P:metal ion transport"/>
    <property type="evidence" value="ECO:0007669"/>
    <property type="project" value="InterPro"/>
</dbReference>
<dbReference type="PRINTS" id="PR00691">
    <property type="entry name" value="ADHESINB"/>
</dbReference>
<sequence length="342" mass="37429">MQSTGRVGWPWGGRATGRSVSRAAGRGVVALSVLFVLLLVSLGARAEQRLSVVATTGMIADAAREIGGDSVEVEGLMGPGIDPHSYRQTRSDIVAMTRADLVLWHGLYLEAQMEEFLQRLAKRQTVVAVAEQLPRERLLGHEDYDDKRDPHVWMDPSLWAKVVVAIRDAMIEARPDREAMFRERADAYLERIERLGDWAAEVTSSVPDEARVLLTAHDAFAYFGRAYGFEVIGIQGISTESEAGLRRIRDLVDLLVERRIGAVFVESSVSDRNIRALVEGAESRGHAVRIAGTLYSDAMGPAGTYEGTYIGMIDHNITTIVRALGGEAPADGMQGRLAEASR</sequence>
<keyword evidence="3 6" id="KW-0813">Transport</keyword>
<dbReference type="InterPro" id="IPR006128">
    <property type="entry name" value="Lipoprotein_PsaA-like"/>
</dbReference>
<organism evidence="8 9">
    <name type="scientific">Guyparkeria halophila</name>
    <dbReference type="NCBI Taxonomy" id="47960"/>
    <lineage>
        <taxon>Bacteria</taxon>
        <taxon>Pseudomonadati</taxon>
        <taxon>Pseudomonadota</taxon>
        <taxon>Gammaproteobacteria</taxon>
        <taxon>Chromatiales</taxon>
        <taxon>Thioalkalibacteraceae</taxon>
        <taxon>Guyparkeria</taxon>
    </lineage>
</organism>
<keyword evidence="7" id="KW-0812">Transmembrane</keyword>
<comment type="subcellular location">
    <subcellularLocation>
        <location evidence="1">Cell envelope</location>
    </subcellularLocation>
</comment>
<dbReference type="Proteomes" id="UP000427716">
    <property type="component" value="Chromosome"/>
</dbReference>